<dbReference type="SUPFAM" id="SSF53335">
    <property type="entry name" value="S-adenosyl-L-methionine-dependent methyltransferases"/>
    <property type="match status" value="1"/>
</dbReference>
<dbReference type="Gene3D" id="3.40.50.150">
    <property type="entry name" value="Vaccinia Virus protein VP39"/>
    <property type="match status" value="1"/>
</dbReference>
<evidence type="ECO:0000256" key="1">
    <source>
        <dbReference type="SAM" id="Phobius"/>
    </source>
</evidence>
<sequence>MLDIGAADGRLSKQLDPAAEYISLDYPATAIELYHTRPLVFADACAMPFANASIDAVACFEVLEHVTRPDALLEEVARVLVPGGVAEFTMPFFYPIHDAPHDYQRWTRHGWSRGLARVGLAVESIEPRGHSLHAAGVTACLGMAGPLQKAGLLKAVLGIPVLLVAIPMVNLAAWVASQLWPSWDAMSIGYRVLVRKPDA</sequence>
<comment type="caution">
    <text evidence="3">The sequence shown here is derived from an EMBL/GenBank/DDBJ whole genome shotgun (WGS) entry which is preliminary data.</text>
</comment>
<keyword evidence="4" id="KW-1185">Reference proteome</keyword>
<feature type="transmembrane region" description="Helical" evidence="1">
    <location>
        <begin position="152"/>
        <end position="176"/>
    </location>
</feature>
<name>A0ABP7MA84_9GAMM</name>
<keyword evidence="1" id="KW-0472">Membrane</keyword>
<dbReference type="EMBL" id="BAAAZU010000003">
    <property type="protein sequence ID" value="GAA3915929.1"/>
    <property type="molecule type" value="Genomic_DNA"/>
</dbReference>
<accession>A0ABP7MA84</accession>
<evidence type="ECO:0000313" key="3">
    <source>
        <dbReference type="EMBL" id="GAA3915929.1"/>
    </source>
</evidence>
<keyword evidence="1" id="KW-0812">Transmembrane</keyword>
<dbReference type="InterPro" id="IPR013216">
    <property type="entry name" value="Methyltransf_11"/>
</dbReference>
<dbReference type="Pfam" id="PF08241">
    <property type="entry name" value="Methyltransf_11"/>
    <property type="match status" value="1"/>
</dbReference>
<feature type="domain" description="Methyltransferase type 11" evidence="2">
    <location>
        <begin position="2"/>
        <end position="86"/>
    </location>
</feature>
<protein>
    <recommendedName>
        <fullName evidence="2">Methyltransferase type 11 domain-containing protein</fullName>
    </recommendedName>
</protein>
<dbReference type="CDD" id="cd02440">
    <property type="entry name" value="AdoMet_MTases"/>
    <property type="match status" value="1"/>
</dbReference>
<dbReference type="InterPro" id="IPR029063">
    <property type="entry name" value="SAM-dependent_MTases_sf"/>
</dbReference>
<proteinExistence type="predicted"/>
<reference evidence="4" key="1">
    <citation type="journal article" date="2019" name="Int. J. Syst. Evol. Microbiol.">
        <title>The Global Catalogue of Microorganisms (GCM) 10K type strain sequencing project: providing services to taxonomists for standard genome sequencing and annotation.</title>
        <authorList>
            <consortium name="The Broad Institute Genomics Platform"/>
            <consortium name="The Broad Institute Genome Sequencing Center for Infectious Disease"/>
            <person name="Wu L."/>
            <person name="Ma J."/>
        </authorList>
    </citation>
    <scope>NUCLEOTIDE SEQUENCE [LARGE SCALE GENOMIC DNA]</scope>
    <source>
        <strain evidence="4">JCM 16916</strain>
    </source>
</reference>
<evidence type="ECO:0000259" key="2">
    <source>
        <dbReference type="Pfam" id="PF08241"/>
    </source>
</evidence>
<keyword evidence="1" id="KW-1133">Transmembrane helix</keyword>
<organism evidence="3 4">
    <name type="scientific">Luteimonas lutimaris</name>
    <dbReference type="NCBI Taxonomy" id="698645"/>
    <lineage>
        <taxon>Bacteria</taxon>
        <taxon>Pseudomonadati</taxon>
        <taxon>Pseudomonadota</taxon>
        <taxon>Gammaproteobacteria</taxon>
        <taxon>Lysobacterales</taxon>
        <taxon>Lysobacteraceae</taxon>
        <taxon>Luteimonas</taxon>
    </lineage>
</organism>
<gene>
    <name evidence="3" type="ORF">GCM10022229_06340</name>
</gene>
<dbReference type="Proteomes" id="UP001501727">
    <property type="component" value="Unassembled WGS sequence"/>
</dbReference>
<evidence type="ECO:0000313" key="4">
    <source>
        <dbReference type="Proteomes" id="UP001501727"/>
    </source>
</evidence>